<evidence type="ECO:0000256" key="10">
    <source>
        <dbReference type="ARBA" id="ARBA00022843"/>
    </source>
</evidence>
<dbReference type="GO" id="GO:0004713">
    <property type="term" value="F:protein tyrosine kinase activity"/>
    <property type="evidence" value="ECO:0007669"/>
    <property type="project" value="TreeGrafter"/>
</dbReference>
<dbReference type="GO" id="GO:0016605">
    <property type="term" value="C:PML body"/>
    <property type="evidence" value="ECO:0007669"/>
    <property type="project" value="TreeGrafter"/>
</dbReference>
<dbReference type="PROSITE" id="PS50011">
    <property type="entry name" value="PROTEIN_KINASE_DOM"/>
    <property type="match status" value="1"/>
</dbReference>
<keyword evidence="7 17" id="KW-0547">Nucleotide-binding</keyword>
<reference evidence="20" key="2">
    <citation type="submission" date="2025-09" db="UniProtKB">
        <authorList>
            <consortium name="Ensembl"/>
        </authorList>
    </citation>
    <scope>IDENTIFICATION</scope>
</reference>
<dbReference type="InterPro" id="IPR008271">
    <property type="entry name" value="Ser/Thr_kinase_AS"/>
</dbReference>
<dbReference type="GO" id="GO:0005524">
    <property type="term" value="F:ATP binding"/>
    <property type="evidence" value="ECO:0007669"/>
    <property type="project" value="UniProtKB-UniRule"/>
</dbReference>
<dbReference type="Pfam" id="PF00069">
    <property type="entry name" value="Pkinase"/>
    <property type="match status" value="1"/>
</dbReference>
<evidence type="ECO:0000256" key="1">
    <source>
        <dbReference type="ARBA" id="ARBA00004123"/>
    </source>
</evidence>
<accession>A0A8C3LP48</accession>
<keyword evidence="4" id="KW-0723">Serine/threonine-protein kinase</keyword>
<keyword evidence="12" id="KW-0804">Transcription</keyword>
<dbReference type="PROSITE" id="PS00108">
    <property type="entry name" value="PROTEIN_KINASE_ST"/>
    <property type="match status" value="1"/>
</dbReference>
<evidence type="ECO:0000256" key="18">
    <source>
        <dbReference type="SAM" id="MobiDB-lite"/>
    </source>
</evidence>
<keyword evidence="9 17" id="KW-0067">ATP-binding</keyword>
<evidence type="ECO:0000256" key="15">
    <source>
        <dbReference type="ARBA" id="ARBA00048679"/>
    </source>
</evidence>
<name>A0A8C3LP48_CHRPC</name>
<comment type="catalytic activity">
    <reaction evidence="14">
        <text>L-threonyl-[protein] + ATP = O-phospho-L-threonyl-[protein] + ADP + H(+)</text>
        <dbReference type="Rhea" id="RHEA:46608"/>
        <dbReference type="Rhea" id="RHEA-COMP:11060"/>
        <dbReference type="Rhea" id="RHEA-COMP:11605"/>
        <dbReference type="ChEBI" id="CHEBI:15378"/>
        <dbReference type="ChEBI" id="CHEBI:30013"/>
        <dbReference type="ChEBI" id="CHEBI:30616"/>
        <dbReference type="ChEBI" id="CHEBI:61977"/>
        <dbReference type="ChEBI" id="CHEBI:456216"/>
        <dbReference type="EC" id="2.7.11.1"/>
    </reaction>
</comment>
<evidence type="ECO:0000256" key="3">
    <source>
        <dbReference type="ARBA" id="ARBA00022499"/>
    </source>
</evidence>
<organism evidence="20 21">
    <name type="scientific">Chrysolophus pictus</name>
    <name type="common">Golden pheasant</name>
    <name type="synonym">Phasianus pictus</name>
    <dbReference type="NCBI Taxonomy" id="9089"/>
    <lineage>
        <taxon>Eukaryota</taxon>
        <taxon>Metazoa</taxon>
        <taxon>Chordata</taxon>
        <taxon>Craniata</taxon>
        <taxon>Vertebrata</taxon>
        <taxon>Euteleostomi</taxon>
        <taxon>Archelosauria</taxon>
        <taxon>Archosauria</taxon>
        <taxon>Dinosauria</taxon>
        <taxon>Saurischia</taxon>
        <taxon>Theropoda</taxon>
        <taxon>Coelurosauria</taxon>
        <taxon>Aves</taxon>
        <taxon>Neognathae</taxon>
        <taxon>Galloanserae</taxon>
        <taxon>Galliformes</taxon>
        <taxon>Phasianidae</taxon>
        <taxon>Phasianinae</taxon>
        <taxon>Chrysolophus</taxon>
    </lineage>
</organism>
<feature type="region of interest" description="Disordered" evidence="18">
    <location>
        <begin position="789"/>
        <end position="844"/>
    </location>
</feature>
<feature type="binding site" evidence="17">
    <location>
        <position position="225"/>
    </location>
    <ligand>
        <name>ATP</name>
        <dbReference type="ChEBI" id="CHEBI:30616"/>
    </ligand>
</feature>
<evidence type="ECO:0000256" key="6">
    <source>
        <dbReference type="ARBA" id="ARBA00022679"/>
    </source>
</evidence>
<sequence length="1091" mass="120147">MASQVLVYPPYVYQTQSSAFCSVKKLKLEPSSCVYHERAYPQIYVNGKNFGISPHRVSTFLQTKNPFDRPRGQNVLLQSNAVALKNIAGATKALAAQAQQAHLEAPQPGTQGNRVDILEGPQRCGLKRKSEELDNQSSTMQIVDELSILPAMLQTNVGNPVTVVTTAATSKQTGTSGDGDYQLVQHEVLCSVKNTYEVLDFLGRGTFGQVVKCWKRGTNEIVAIKILKNHPSYARQGQIEVSILARLSTENADEFNFVRAYECFQHRNHTCLVFEMLEQNLYDFLKQNKFSPLQLKVIRPILQQVATALKKLKSLGLIHADLKPENIMLVDPVRQPYRVKVIDFGSASHVSKTICSTYLQSRYYRAPEIILGLPFCEAIDMWSLGCVIAELFLGWPLYPGALEYDQIRYISQTQGLPGEQLLSMGTKTARFFCRETDAPYSSWRLKTLEEHEAETGMKSKEARKYIFNSLDDIVHVNMVMDLEGSDLLAEKADRREFVSLLKKMLLIDADLRITPAETLNHSFVTMKHLLDFPHSNQVKSCFHIMDVCKCRSNLYDLSNRNKTSLMRPVASGSAANLTASFTKIGPLRSQALTASAHSVLHQGIPLQAGTAQFGCSDIFQQTLIICPPTLQGIPGVHCQWGERIQLPGDFQIQKFNKCQMVYFLHRSNALQNTNIQNSAFISPKIINLKAVKRISCIEAQDNHNSDGQESNCCEASVRLEPDSSLSNKQRQAIFIAGSPSPAVSVITISSDTDEDDLGQTRSLRECKGSLDCEACQNTLNIDRVCSLSSPDSTLSTSSSGQSSPSPCKRSNSMSDDEQESGCDTVDGSPTSDSSGHDSPFVEDGFVANTNKNKEARASVNSETKSAVCTVVVPPMSLESRLRLDEQVVNTDATCQPLKNGRSVLGRKTQSSAVGNRQQKLASAFHQQHLNFSQVQHFGSAPQEWNGNYAHRRQQAYIPASVASHAFSLPQGSPNPTTVHAHLSGSTHLGGQPAILPYPSSAPLSTAAPVAHLLASPCTSRPLLQHPTYSISHPSGIVHQVPVGINPRLLPSPTIHQTQYKPIFPPHSYIAASPAYTGFPLSPTKLSQYPFM</sequence>
<evidence type="ECO:0000313" key="20">
    <source>
        <dbReference type="Ensembl" id="ENSCPIP00010012901.1"/>
    </source>
</evidence>
<evidence type="ECO:0000256" key="9">
    <source>
        <dbReference type="ARBA" id="ARBA00022840"/>
    </source>
</evidence>
<feature type="domain" description="Protein kinase" evidence="19">
    <location>
        <begin position="196"/>
        <end position="524"/>
    </location>
</feature>
<dbReference type="InterPro" id="IPR000719">
    <property type="entry name" value="Prot_kinase_dom"/>
</dbReference>
<keyword evidence="13" id="KW-0539">Nucleus</keyword>
<keyword evidence="8" id="KW-0418">Kinase</keyword>
<comment type="subcellular location">
    <subcellularLocation>
        <location evidence="1">Nucleus</location>
    </subcellularLocation>
</comment>
<keyword evidence="5" id="KW-0597">Phosphoprotein</keyword>
<dbReference type="PROSITE" id="PS00107">
    <property type="entry name" value="PROTEIN_KINASE_ATP"/>
    <property type="match status" value="1"/>
</dbReference>
<keyword evidence="11" id="KW-0805">Transcription regulation</keyword>
<evidence type="ECO:0000256" key="7">
    <source>
        <dbReference type="ARBA" id="ARBA00022741"/>
    </source>
</evidence>
<reference evidence="20" key="1">
    <citation type="submission" date="2025-08" db="UniProtKB">
        <authorList>
            <consortium name="Ensembl"/>
        </authorList>
    </citation>
    <scope>IDENTIFICATION</scope>
</reference>
<comment type="similarity">
    <text evidence="16">Belongs to the protein kinase superfamily. CMGC Ser/Thr protein kinase family. HIPK subfamily.</text>
</comment>
<dbReference type="InterPro" id="IPR017441">
    <property type="entry name" value="Protein_kinase_ATP_BS"/>
</dbReference>
<feature type="compositionally biased region" description="Low complexity" evidence="18">
    <location>
        <begin position="789"/>
        <end position="805"/>
    </location>
</feature>
<evidence type="ECO:0000256" key="12">
    <source>
        <dbReference type="ARBA" id="ARBA00023163"/>
    </source>
</evidence>
<dbReference type="Gene3D" id="3.30.200.20">
    <property type="entry name" value="Phosphorylase Kinase, domain 1"/>
    <property type="match status" value="1"/>
</dbReference>
<dbReference type="Ensembl" id="ENSCPIT00010015301.1">
    <property type="protein sequence ID" value="ENSCPIP00010012901.1"/>
    <property type="gene ID" value="ENSCPIG00010010140.1"/>
</dbReference>
<evidence type="ECO:0000256" key="13">
    <source>
        <dbReference type="ARBA" id="ARBA00023242"/>
    </source>
</evidence>
<evidence type="ECO:0000256" key="2">
    <source>
        <dbReference type="ARBA" id="ARBA00012513"/>
    </source>
</evidence>
<proteinExistence type="inferred from homology"/>
<evidence type="ECO:0000256" key="17">
    <source>
        <dbReference type="PROSITE-ProRule" id="PRU10141"/>
    </source>
</evidence>
<keyword evidence="10" id="KW-0832">Ubl conjugation</keyword>
<dbReference type="FunFam" id="1.10.510.10:FF:000029">
    <property type="entry name" value="Homeodomain-interacting protein kinase 2 isoform 1"/>
    <property type="match status" value="1"/>
</dbReference>
<evidence type="ECO:0000256" key="14">
    <source>
        <dbReference type="ARBA" id="ARBA00047899"/>
    </source>
</evidence>
<evidence type="ECO:0000256" key="16">
    <source>
        <dbReference type="ARBA" id="ARBA00061380"/>
    </source>
</evidence>
<evidence type="ECO:0000313" key="21">
    <source>
        <dbReference type="Proteomes" id="UP000694543"/>
    </source>
</evidence>
<dbReference type="EC" id="2.7.11.1" evidence="2"/>
<evidence type="ECO:0000256" key="11">
    <source>
        <dbReference type="ARBA" id="ARBA00023015"/>
    </source>
</evidence>
<protein>
    <recommendedName>
        <fullName evidence="2">non-specific serine/threonine protein kinase</fullName>
        <ecNumber evidence="2">2.7.11.1</ecNumber>
    </recommendedName>
</protein>
<evidence type="ECO:0000259" key="19">
    <source>
        <dbReference type="PROSITE" id="PS50011"/>
    </source>
</evidence>
<keyword evidence="3" id="KW-1017">Isopeptide bond</keyword>
<keyword evidence="6" id="KW-0808">Transferase</keyword>
<dbReference type="Proteomes" id="UP000694543">
    <property type="component" value="Unplaced"/>
</dbReference>
<comment type="catalytic activity">
    <reaction evidence="15">
        <text>L-seryl-[protein] + ATP = O-phospho-L-seryl-[protein] + ADP + H(+)</text>
        <dbReference type="Rhea" id="RHEA:17989"/>
        <dbReference type="Rhea" id="RHEA-COMP:9863"/>
        <dbReference type="Rhea" id="RHEA-COMP:11604"/>
        <dbReference type="ChEBI" id="CHEBI:15378"/>
        <dbReference type="ChEBI" id="CHEBI:29999"/>
        <dbReference type="ChEBI" id="CHEBI:30616"/>
        <dbReference type="ChEBI" id="CHEBI:83421"/>
        <dbReference type="ChEBI" id="CHEBI:456216"/>
        <dbReference type="EC" id="2.7.11.1"/>
    </reaction>
</comment>
<dbReference type="AlphaFoldDB" id="A0A8C3LP48"/>
<dbReference type="Gene3D" id="1.10.510.10">
    <property type="entry name" value="Transferase(Phosphotransferase) domain 1"/>
    <property type="match status" value="1"/>
</dbReference>
<dbReference type="FunFam" id="3.30.200.20:FF:000022">
    <property type="entry name" value="Homeodomain-interacting protein kinase 2 isoform 1"/>
    <property type="match status" value="1"/>
</dbReference>
<dbReference type="SMART" id="SM00220">
    <property type="entry name" value="S_TKc"/>
    <property type="match status" value="1"/>
</dbReference>
<dbReference type="InterPro" id="IPR050494">
    <property type="entry name" value="Ser_Thr_dual-spec_kinase"/>
</dbReference>
<dbReference type="PANTHER" id="PTHR24058:SF45">
    <property type="entry name" value="HOMEODOMAIN-INTERACTING PROTEIN KINASE 3"/>
    <property type="match status" value="1"/>
</dbReference>
<dbReference type="PANTHER" id="PTHR24058">
    <property type="entry name" value="DUAL SPECIFICITY PROTEIN KINASE"/>
    <property type="match status" value="1"/>
</dbReference>
<dbReference type="GO" id="GO:0004674">
    <property type="term" value="F:protein serine/threonine kinase activity"/>
    <property type="evidence" value="ECO:0007669"/>
    <property type="project" value="UniProtKB-KW"/>
</dbReference>
<dbReference type="GO" id="GO:0005737">
    <property type="term" value="C:cytoplasm"/>
    <property type="evidence" value="ECO:0007669"/>
    <property type="project" value="UniProtKB-ARBA"/>
</dbReference>
<dbReference type="InterPro" id="IPR011009">
    <property type="entry name" value="Kinase-like_dom_sf"/>
</dbReference>
<evidence type="ECO:0000256" key="8">
    <source>
        <dbReference type="ARBA" id="ARBA00022777"/>
    </source>
</evidence>
<keyword evidence="21" id="KW-1185">Reference proteome</keyword>
<dbReference type="CDD" id="cd14229">
    <property type="entry name" value="STKc_HIPK3"/>
    <property type="match status" value="1"/>
</dbReference>
<evidence type="ECO:0000256" key="4">
    <source>
        <dbReference type="ARBA" id="ARBA00022527"/>
    </source>
</evidence>
<evidence type="ECO:0000256" key="5">
    <source>
        <dbReference type="ARBA" id="ARBA00022553"/>
    </source>
</evidence>
<dbReference type="SUPFAM" id="SSF56112">
    <property type="entry name" value="Protein kinase-like (PK-like)"/>
    <property type="match status" value="1"/>
</dbReference>